<dbReference type="InterPro" id="IPR029058">
    <property type="entry name" value="AB_hydrolase_fold"/>
</dbReference>
<dbReference type="InterPro" id="IPR000073">
    <property type="entry name" value="AB_hydrolase_1"/>
</dbReference>
<keyword evidence="2" id="KW-0378">Hydrolase</keyword>
<comment type="caution">
    <text evidence="2">The sequence shown here is derived from an EMBL/GenBank/DDBJ whole genome shotgun (WGS) entry which is preliminary data.</text>
</comment>
<dbReference type="GO" id="GO:0016787">
    <property type="term" value="F:hydrolase activity"/>
    <property type="evidence" value="ECO:0007669"/>
    <property type="project" value="UniProtKB-KW"/>
</dbReference>
<gene>
    <name evidence="2" type="ORF">GCM10023321_26050</name>
</gene>
<dbReference type="PANTHER" id="PTHR43689:SF8">
    <property type="entry name" value="ALPHA_BETA-HYDROLASES SUPERFAMILY PROTEIN"/>
    <property type="match status" value="1"/>
</dbReference>
<evidence type="ECO:0000313" key="2">
    <source>
        <dbReference type="EMBL" id="GAA5154361.1"/>
    </source>
</evidence>
<sequence>MCAEGWGVVESNYCRRGTGTPLVLLHNLGQRWQVWRPVIDQLAERYDVIAVDLPRLGRAPIPQTTTEDGIRAFGVRSLKRIFDHLEVSRPHVAGCGLGGMLAIAATTTGIVSSATALAPTGFWTPRQRWWVITHLRLFRIAARVSLATDPPLAELSLMRNLLISRLCEHPRRMEPTEALANLTAMRDASAFDEAMASARQFQWRSDPKPLVPLTVAWGERDKLMAPSQMINAEHRLQGAEFVRLPGCGHVAMNDDPGMVARVIVRTCARAERGHSWGSTEVMQTYTRITEGYGRQWRG</sequence>
<accession>A0ABP9PYK9</accession>
<dbReference type="Pfam" id="PF12697">
    <property type="entry name" value="Abhydrolase_6"/>
    <property type="match status" value="1"/>
</dbReference>
<dbReference type="SUPFAM" id="SSF53474">
    <property type="entry name" value="alpha/beta-Hydrolases"/>
    <property type="match status" value="1"/>
</dbReference>
<name>A0ABP9PYK9_9PSEU</name>
<feature type="domain" description="AB hydrolase-1" evidence="1">
    <location>
        <begin position="22"/>
        <end position="261"/>
    </location>
</feature>
<dbReference type="Proteomes" id="UP001428817">
    <property type="component" value="Unassembled WGS sequence"/>
</dbReference>
<keyword evidence="3" id="KW-1185">Reference proteome</keyword>
<organism evidence="2 3">
    <name type="scientific">Pseudonocardia eucalypti</name>
    <dbReference type="NCBI Taxonomy" id="648755"/>
    <lineage>
        <taxon>Bacteria</taxon>
        <taxon>Bacillati</taxon>
        <taxon>Actinomycetota</taxon>
        <taxon>Actinomycetes</taxon>
        <taxon>Pseudonocardiales</taxon>
        <taxon>Pseudonocardiaceae</taxon>
        <taxon>Pseudonocardia</taxon>
    </lineage>
</organism>
<dbReference type="PANTHER" id="PTHR43689">
    <property type="entry name" value="HYDROLASE"/>
    <property type="match status" value="1"/>
</dbReference>
<evidence type="ECO:0000313" key="3">
    <source>
        <dbReference type="Proteomes" id="UP001428817"/>
    </source>
</evidence>
<proteinExistence type="predicted"/>
<dbReference type="Gene3D" id="3.40.50.1820">
    <property type="entry name" value="alpha/beta hydrolase"/>
    <property type="match status" value="1"/>
</dbReference>
<dbReference type="EMBL" id="BAABJP010000008">
    <property type="protein sequence ID" value="GAA5154361.1"/>
    <property type="molecule type" value="Genomic_DNA"/>
</dbReference>
<evidence type="ECO:0000259" key="1">
    <source>
        <dbReference type="Pfam" id="PF12697"/>
    </source>
</evidence>
<reference evidence="3" key="1">
    <citation type="journal article" date="2019" name="Int. J. Syst. Evol. Microbiol.">
        <title>The Global Catalogue of Microorganisms (GCM) 10K type strain sequencing project: providing services to taxonomists for standard genome sequencing and annotation.</title>
        <authorList>
            <consortium name="The Broad Institute Genomics Platform"/>
            <consortium name="The Broad Institute Genome Sequencing Center for Infectious Disease"/>
            <person name="Wu L."/>
            <person name="Ma J."/>
        </authorList>
    </citation>
    <scope>NUCLEOTIDE SEQUENCE [LARGE SCALE GENOMIC DNA]</scope>
    <source>
        <strain evidence="3">JCM 18303</strain>
    </source>
</reference>
<protein>
    <submittedName>
        <fullName evidence="2">Alpha/beta fold hydrolase</fullName>
    </submittedName>
</protein>